<gene>
    <name evidence="2" type="ORF">A8C32_04020</name>
</gene>
<comment type="caution">
    <text evidence="2">The sequence shown here is derived from an EMBL/GenBank/DDBJ whole genome shotgun (WGS) entry which is preliminary data.</text>
</comment>
<protein>
    <submittedName>
        <fullName evidence="2">Uncharacterized protein</fullName>
    </submittedName>
</protein>
<feature type="transmembrane region" description="Helical" evidence="1">
    <location>
        <begin position="20"/>
        <end position="40"/>
    </location>
</feature>
<dbReference type="Proteomes" id="UP000095713">
    <property type="component" value="Unassembled WGS sequence"/>
</dbReference>
<dbReference type="OrthoDB" id="1452391at2"/>
<evidence type="ECO:0000313" key="3">
    <source>
        <dbReference type="Proteomes" id="UP000095713"/>
    </source>
</evidence>
<keyword evidence="3" id="KW-1185">Reference proteome</keyword>
<keyword evidence="1" id="KW-0472">Membrane</keyword>
<reference evidence="2 3" key="1">
    <citation type="submission" date="2016-05" db="EMBL/GenBank/DDBJ databases">
        <title>Draft Genome Sequence of Algibacter sp. Strain SK-16 Isolated from the Surface Water of Aburatsubo Inlet.</title>
        <authorList>
            <person name="Wong S.-K."/>
            <person name="Yoshizawa S."/>
            <person name="Nakajima Y."/>
            <person name="Ogura Y."/>
            <person name="Tetsuya H."/>
            <person name="Hamasaki K."/>
        </authorList>
    </citation>
    <scope>NUCLEOTIDE SEQUENCE [LARGE SCALE GENOMIC DNA]</scope>
    <source>
        <strain evidence="2 3">SK-16</strain>
    </source>
</reference>
<keyword evidence="1" id="KW-0812">Transmembrane</keyword>
<sequence>MSINQLTSIVLGSSLINKYNILTILIIVMVIFGTLLIFGIRKSYKLKKDNERLTNLNTSTLNKKETYKDFTEGHMYDNK</sequence>
<dbReference type="AlphaFoldDB" id="A0A1E5TB67"/>
<organism evidence="2 3">
    <name type="scientific">Flavivirga aquatica</name>
    <dbReference type="NCBI Taxonomy" id="1849968"/>
    <lineage>
        <taxon>Bacteria</taxon>
        <taxon>Pseudomonadati</taxon>
        <taxon>Bacteroidota</taxon>
        <taxon>Flavobacteriia</taxon>
        <taxon>Flavobacteriales</taxon>
        <taxon>Flavobacteriaceae</taxon>
        <taxon>Flavivirga</taxon>
    </lineage>
</organism>
<evidence type="ECO:0000313" key="2">
    <source>
        <dbReference type="EMBL" id="OEK08625.1"/>
    </source>
</evidence>
<keyword evidence="1" id="KW-1133">Transmembrane helix</keyword>
<dbReference type="EMBL" id="MDJD01000034">
    <property type="protein sequence ID" value="OEK08625.1"/>
    <property type="molecule type" value="Genomic_DNA"/>
</dbReference>
<accession>A0A1E5TB67</accession>
<name>A0A1E5TB67_9FLAO</name>
<evidence type="ECO:0000256" key="1">
    <source>
        <dbReference type="SAM" id="Phobius"/>
    </source>
</evidence>
<proteinExistence type="predicted"/>